<dbReference type="InterPro" id="IPR018967">
    <property type="entry name" value="FeS-contain_CDGSH-typ"/>
</dbReference>
<reference evidence="6 7" key="1">
    <citation type="submission" date="2018-11" db="EMBL/GenBank/DDBJ databases">
        <title>Sequencing the genomes of 1000 actinobacteria strains.</title>
        <authorList>
            <person name="Klenk H.-P."/>
        </authorList>
    </citation>
    <scope>NUCLEOTIDE SEQUENCE [LARGE SCALE GENOMIC DNA]</scope>
    <source>
        <strain evidence="6 7">DSM 12652</strain>
    </source>
</reference>
<sequence length="66" mass="7230">MRLSGPDDVTVRSCPGGPDLVRGATLVVDDDGVQHEVTRPVVAICRCDRSSRMPWCDSTHKAVRPR</sequence>
<dbReference type="GO" id="GO:0005737">
    <property type="term" value="C:cytoplasm"/>
    <property type="evidence" value="ECO:0007669"/>
    <property type="project" value="UniProtKB-ARBA"/>
</dbReference>
<protein>
    <submittedName>
        <fullName evidence="6">Iron-binding CDGSH zinc finger protein</fullName>
    </submittedName>
</protein>
<dbReference type="Gene3D" id="3.40.5.90">
    <property type="entry name" value="CDGSH iron-sulfur domain, mitoNEET-type"/>
    <property type="match status" value="1"/>
</dbReference>
<keyword evidence="7" id="KW-1185">Reference proteome</keyword>
<evidence type="ECO:0000313" key="6">
    <source>
        <dbReference type="EMBL" id="ROR91623.1"/>
    </source>
</evidence>
<evidence type="ECO:0000256" key="2">
    <source>
        <dbReference type="ARBA" id="ARBA00022723"/>
    </source>
</evidence>
<dbReference type="Proteomes" id="UP000281738">
    <property type="component" value="Unassembled WGS sequence"/>
</dbReference>
<evidence type="ECO:0000256" key="1">
    <source>
        <dbReference type="ARBA" id="ARBA00022714"/>
    </source>
</evidence>
<dbReference type="Pfam" id="PF09360">
    <property type="entry name" value="zf-CDGSH"/>
    <property type="match status" value="1"/>
</dbReference>
<comment type="caution">
    <text evidence="6">The sequence shown here is derived from an EMBL/GenBank/DDBJ whole genome shotgun (WGS) entry which is preliminary data.</text>
</comment>
<dbReference type="GO" id="GO:0046872">
    <property type="term" value="F:metal ion binding"/>
    <property type="evidence" value="ECO:0007669"/>
    <property type="project" value="UniProtKB-KW"/>
</dbReference>
<dbReference type="SMART" id="SM00704">
    <property type="entry name" value="ZnF_CDGSH"/>
    <property type="match status" value="1"/>
</dbReference>
<keyword evidence="4" id="KW-0411">Iron-sulfur</keyword>
<proteinExistence type="predicted"/>
<dbReference type="EMBL" id="RKHO01000001">
    <property type="protein sequence ID" value="ROR91623.1"/>
    <property type="molecule type" value="Genomic_DNA"/>
</dbReference>
<accession>A0A3N2CVX3</accession>
<evidence type="ECO:0000256" key="3">
    <source>
        <dbReference type="ARBA" id="ARBA00023004"/>
    </source>
</evidence>
<gene>
    <name evidence="6" type="ORF">EDD33_2493</name>
</gene>
<dbReference type="GO" id="GO:0051537">
    <property type="term" value="F:2 iron, 2 sulfur cluster binding"/>
    <property type="evidence" value="ECO:0007669"/>
    <property type="project" value="UniProtKB-KW"/>
</dbReference>
<keyword evidence="2" id="KW-0479">Metal-binding</keyword>
<keyword evidence="1" id="KW-0001">2Fe-2S</keyword>
<keyword evidence="3" id="KW-0408">Iron</keyword>
<dbReference type="RefSeq" id="WP_123391223.1">
    <property type="nucleotide sequence ID" value="NZ_RKHO01000001.1"/>
</dbReference>
<dbReference type="AlphaFoldDB" id="A0A3N2CVX3"/>
<evidence type="ECO:0000313" key="7">
    <source>
        <dbReference type="Proteomes" id="UP000281738"/>
    </source>
</evidence>
<evidence type="ECO:0000259" key="5">
    <source>
        <dbReference type="SMART" id="SM00704"/>
    </source>
</evidence>
<feature type="domain" description="Iron-binding zinc finger CDGSH type" evidence="5">
    <location>
        <begin position="22"/>
        <end position="66"/>
    </location>
</feature>
<dbReference type="InterPro" id="IPR042216">
    <property type="entry name" value="MitoNEET_CISD"/>
</dbReference>
<organism evidence="6 7">
    <name type="scientific">Nocardioides aurantiacus</name>
    <dbReference type="NCBI Taxonomy" id="86796"/>
    <lineage>
        <taxon>Bacteria</taxon>
        <taxon>Bacillati</taxon>
        <taxon>Actinomycetota</taxon>
        <taxon>Actinomycetes</taxon>
        <taxon>Propionibacteriales</taxon>
        <taxon>Nocardioidaceae</taxon>
        <taxon>Nocardioides</taxon>
    </lineage>
</organism>
<dbReference type="OrthoDB" id="9800162at2"/>
<evidence type="ECO:0000256" key="4">
    <source>
        <dbReference type="ARBA" id="ARBA00023014"/>
    </source>
</evidence>
<name>A0A3N2CVX3_9ACTN</name>